<dbReference type="PANTHER" id="PTHR30313">
    <property type="entry name" value="DNA PRIMASE"/>
    <property type="match status" value="1"/>
</dbReference>
<dbReference type="FunFam" id="3.90.580.10:FF:000001">
    <property type="entry name" value="DNA primase"/>
    <property type="match status" value="1"/>
</dbReference>
<dbReference type="eggNOG" id="COG0358">
    <property type="taxonomic scope" value="Bacteria"/>
</dbReference>
<dbReference type="InterPro" id="IPR036977">
    <property type="entry name" value="DNA_primase_Znf_CHC2"/>
</dbReference>
<dbReference type="SMART" id="SM00400">
    <property type="entry name" value="ZnF_CHCC"/>
    <property type="match status" value="1"/>
</dbReference>
<dbReference type="GO" id="GO:0005737">
    <property type="term" value="C:cytoplasm"/>
    <property type="evidence" value="ECO:0007669"/>
    <property type="project" value="TreeGrafter"/>
</dbReference>
<dbReference type="InterPro" id="IPR006171">
    <property type="entry name" value="TOPRIM_dom"/>
</dbReference>
<dbReference type="Gene3D" id="3.90.580.10">
    <property type="entry name" value="Zinc finger, CHC2-type domain"/>
    <property type="match status" value="1"/>
</dbReference>
<reference evidence="16 17" key="1">
    <citation type="journal article" date="2013" name="PLoS ONE">
        <title>Identification and characterization of three novel lipases belonging to families II and V from Anaerovibrio lipolyticus 5ST.</title>
        <authorList>
            <person name="Prive F."/>
            <person name="Kaderbhai N.N."/>
            <person name="Girdwood S."/>
            <person name="Worgan H.J."/>
            <person name="Pinloche E."/>
            <person name="Scollan N.D."/>
            <person name="Huws S.A."/>
            <person name="Newbold C.J."/>
        </authorList>
    </citation>
    <scope>NUCLEOTIDE SEQUENCE [LARGE SCALE GENOMIC DNA]</scope>
    <source>
        <strain evidence="16 17">5S</strain>
    </source>
</reference>
<keyword evidence="8 12" id="KW-0862">Zinc</keyword>
<dbReference type="AlphaFoldDB" id="A0A0B2JZ53"/>
<comment type="domain">
    <text evidence="12">Contains an N-terminal zinc-binding domain, a central core domain that contains the primase activity, and a C-terminal DnaB-binding domain.</text>
</comment>
<accession>A0A0B2JZ53</accession>
<dbReference type="Gene3D" id="3.40.1360.10">
    <property type="match status" value="1"/>
</dbReference>
<keyword evidence="6 12" id="KW-0479">Metal-binding</keyword>
<comment type="catalytic activity">
    <reaction evidence="12">
        <text>ssDNA + n NTP = ssDNA/pppN(pN)n-1 hybrid + (n-1) diphosphate.</text>
        <dbReference type="EC" id="2.7.7.101"/>
    </reaction>
</comment>
<dbReference type="InterPro" id="IPR013264">
    <property type="entry name" value="DNAG_N"/>
</dbReference>
<dbReference type="Proteomes" id="UP000030993">
    <property type="component" value="Unassembled WGS sequence"/>
</dbReference>
<organism evidence="16 17">
    <name type="scientific">Anaerovibrio lipolyticus</name>
    <dbReference type="NCBI Taxonomy" id="82374"/>
    <lineage>
        <taxon>Bacteria</taxon>
        <taxon>Bacillati</taxon>
        <taxon>Bacillota</taxon>
        <taxon>Negativicutes</taxon>
        <taxon>Selenomonadales</taxon>
        <taxon>Selenomonadaceae</taxon>
        <taxon>Anaerovibrio</taxon>
    </lineage>
</organism>
<dbReference type="GO" id="GO:1990077">
    <property type="term" value="C:primosome complex"/>
    <property type="evidence" value="ECO:0007669"/>
    <property type="project" value="UniProtKB-KW"/>
</dbReference>
<comment type="cofactor">
    <cofactor evidence="12 13 14">
        <name>Zn(2+)</name>
        <dbReference type="ChEBI" id="CHEBI:29105"/>
    </cofactor>
    <text evidence="12 13 14">Binds 1 zinc ion per monomer.</text>
</comment>
<dbReference type="InterPro" id="IPR050219">
    <property type="entry name" value="DnaG_primase"/>
</dbReference>
<evidence type="ECO:0000256" key="7">
    <source>
        <dbReference type="ARBA" id="ARBA00022771"/>
    </source>
</evidence>
<dbReference type="CDD" id="cd03364">
    <property type="entry name" value="TOPRIM_DnaG_primases"/>
    <property type="match status" value="1"/>
</dbReference>
<comment type="subunit">
    <text evidence="12">Monomer. Interacts with DnaB.</text>
</comment>
<dbReference type="STRING" id="82374.NZ47_07150"/>
<dbReference type="InterPro" id="IPR030846">
    <property type="entry name" value="DnaG_bac"/>
</dbReference>
<gene>
    <name evidence="12" type="primary">dnaG</name>
    <name evidence="16" type="ORF">NZ47_07150</name>
</gene>
<dbReference type="PANTHER" id="PTHR30313:SF2">
    <property type="entry name" value="DNA PRIMASE"/>
    <property type="match status" value="1"/>
</dbReference>
<evidence type="ECO:0000259" key="15">
    <source>
        <dbReference type="PROSITE" id="PS50880"/>
    </source>
</evidence>
<dbReference type="EC" id="2.7.7.101" evidence="12"/>
<dbReference type="EMBL" id="JSCE01000146">
    <property type="protein sequence ID" value="KHM52028.1"/>
    <property type="molecule type" value="Genomic_DNA"/>
</dbReference>
<dbReference type="InterPro" id="IPR019475">
    <property type="entry name" value="DNA_primase_DnaB-bd"/>
</dbReference>
<dbReference type="FunFam" id="3.40.1360.10:FF:000002">
    <property type="entry name" value="DNA primase"/>
    <property type="match status" value="1"/>
</dbReference>
<keyword evidence="1 12" id="KW-0240">DNA-directed RNA polymerase</keyword>
<comment type="function">
    <text evidence="12 13">RNA polymerase that catalyzes the synthesis of short RNA molecules used as primers for DNA polymerase during DNA replication.</text>
</comment>
<evidence type="ECO:0000256" key="6">
    <source>
        <dbReference type="ARBA" id="ARBA00022723"/>
    </source>
</evidence>
<protein>
    <recommendedName>
        <fullName evidence="12 13">DNA primase</fullName>
        <ecNumber evidence="12">2.7.7.101</ecNumber>
    </recommendedName>
</protein>
<dbReference type="HAMAP" id="MF_00974">
    <property type="entry name" value="DNA_primase_DnaG"/>
    <property type="match status" value="1"/>
</dbReference>
<evidence type="ECO:0000256" key="13">
    <source>
        <dbReference type="PIRNR" id="PIRNR002811"/>
    </source>
</evidence>
<evidence type="ECO:0000256" key="2">
    <source>
        <dbReference type="ARBA" id="ARBA00022515"/>
    </source>
</evidence>
<dbReference type="Pfam" id="PF10410">
    <property type="entry name" value="DnaB_bind"/>
    <property type="match status" value="1"/>
</dbReference>
<evidence type="ECO:0000256" key="11">
    <source>
        <dbReference type="ARBA" id="ARBA00023163"/>
    </source>
</evidence>
<dbReference type="PROSITE" id="PS50880">
    <property type="entry name" value="TOPRIM"/>
    <property type="match status" value="1"/>
</dbReference>
<dbReference type="GO" id="GO:0006269">
    <property type="term" value="P:DNA replication, synthesis of primer"/>
    <property type="evidence" value="ECO:0007669"/>
    <property type="project" value="UniProtKB-UniRule"/>
</dbReference>
<keyword evidence="10 12" id="KW-0238">DNA-binding</keyword>
<dbReference type="NCBIfam" id="TIGR01391">
    <property type="entry name" value="dnaG"/>
    <property type="match status" value="1"/>
</dbReference>
<sequence>MATWLTDEFVERVRSESDLVSVISTYVPLKRKGKQFWGCCPFHNEKTPSFAVTPDKGFFYCFGCHAGGDVFKFISMIESLSYREAIVFQAEKLNIPLPERQRTPEEIAREEKLKKLREAHELAGKFFHNCLTMTKYGTAGLEYFHHRGINDNIIEEFNLGFAPDAWDKLTTAFAKRGIDTELLLESGLVVKRQKGQGEYDRFRNRVMIPIMDERGRVCGFGGRVIDNGNPKYLNSPETILFNKRRLLFGLDKAHRAISQEGFALVVEGYMDVISVAAAGIKNVVASLGTAFTIDQCKKLLRYAPAIYFCYDSDNAGQEAIARAIGIAAGTSAIVKVVQLPDCKDPDEYIRKHGVEDFRKVVSQAVSVVEFRLRHVMAHSDVSGLEGRLKALSEMLPILATIKNAAERSAYVSKVAQLLSVSENDILVELGKKSRWSVNQPSSGRAVRSVVRQVDDAGRRAGRVIIRMVWDEPAILDHFISLVPMESVPDEIHKRILEALMEKYRAGEKISDIMGLAHLGDEAVEELSRAVVEDLGEEDRSILYEACVRQLRRNYLVSQYEVHSKNAEELYRQGDAKYLEELAASQKIKHEMDELQGVN</sequence>
<dbReference type="FunFam" id="3.90.980.10:FF:000001">
    <property type="entry name" value="DNA primase"/>
    <property type="match status" value="1"/>
</dbReference>
<dbReference type="SUPFAM" id="SSF57783">
    <property type="entry name" value="Zinc beta-ribbon"/>
    <property type="match status" value="1"/>
</dbReference>
<evidence type="ECO:0000256" key="4">
    <source>
        <dbReference type="ARBA" id="ARBA00022695"/>
    </source>
</evidence>
<dbReference type="Gene3D" id="3.90.980.10">
    <property type="entry name" value="DNA primase, catalytic core, N-terminal domain"/>
    <property type="match status" value="1"/>
</dbReference>
<dbReference type="InterPro" id="IPR006295">
    <property type="entry name" value="DNA_primase_DnaG"/>
</dbReference>
<evidence type="ECO:0000256" key="5">
    <source>
        <dbReference type="ARBA" id="ARBA00022705"/>
    </source>
</evidence>
<keyword evidence="4 12" id="KW-0548">Nucleotidyltransferase</keyword>
<dbReference type="InterPro" id="IPR002694">
    <property type="entry name" value="Znf_CHC2"/>
</dbReference>
<dbReference type="SMART" id="SM00493">
    <property type="entry name" value="TOPRIM"/>
    <property type="match status" value="1"/>
</dbReference>
<evidence type="ECO:0000256" key="14">
    <source>
        <dbReference type="PIRSR" id="PIRSR002811-1"/>
    </source>
</evidence>
<keyword evidence="17" id="KW-1185">Reference proteome</keyword>
<dbReference type="Pfam" id="PF13155">
    <property type="entry name" value="Toprim_2"/>
    <property type="match status" value="1"/>
</dbReference>
<keyword evidence="11 12" id="KW-0804">Transcription</keyword>
<evidence type="ECO:0000256" key="3">
    <source>
        <dbReference type="ARBA" id="ARBA00022679"/>
    </source>
</evidence>
<dbReference type="GO" id="GO:0000428">
    <property type="term" value="C:DNA-directed RNA polymerase complex"/>
    <property type="evidence" value="ECO:0007669"/>
    <property type="project" value="UniProtKB-KW"/>
</dbReference>
<dbReference type="Pfam" id="PF08275">
    <property type="entry name" value="DNAG_N"/>
    <property type="match status" value="1"/>
</dbReference>
<keyword evidence="3 12" id="KW-0808">Transferase</keyword>
<evidence type="ECO:0000256" key="12">
    <source>
        <dbReference type="HAMAP-Rule" id="MF_00974"/>
    </source>
</evidence>
<dbReference type="InterPro" id="IPR034151">
    <property type="entry name" value="TOPRIM_DnaG_bac"/>
</dbReference>
<evidence type="ECO:0000256" key="1">
    <source>
        <dbReference type="ARBA" id="ARBA00022478"/>
    </source>
</evidence>
<evidence type="ECO:0000256" key="9">
    <source>
        <dbReference type="ARBA" id="ARBA00022842"/>
    </source>
</evidence>
<evidence type="ECO:0000313" key="16">
    <source>
        <dbReference type="EMBL" id="KHM52028.1"/>
    </source>
</evidence>
<dbReference type="GO" id="GO:0003677">
    <property type="term" value="F:DNA binding"/>
    <property type="evidence" value="ECO:0007669"/>
    <property type="project" value="UniProtKB-KW"/>
</dbReference>
<feature type="zinc finger region" description="CHC2-type" evidence="12 14">
    <location>
        <begin position="40"/>
        <end position="64"/>
    </location>
</feature>
<keyword evidence="2 12" id="KW-0639">Primosome</keyword>
<keyword evidence="9" id="KW-0460">Magnesium</keyword>
<dbReference type="PIRSF" id="PIRSF002811">
    <property type="entry name" value="DnaG"/>
    <property type="match status" value="1"/>
</dbReference>
<dbReference type="GO" id="GO:0008270">
    <property type="term" value="F:zinc ion binding"/>
    <property type="evidence" value="ECO:0007669"/>
    <property type="project" value="UniProtKB-UniRule"/>
</dbReference>
<name>A0A0B2JZ53_9FIRM</name>
<comment type="similarity">
    <text evidence="12 13">Belongs to the DnaG primase family.</text>
</comment>
<evidence type="ECO:0000256" key="10">
    <source>
        <dbReference type="ARBA" id="ARBA00023125"/>
    </source>
</evidence>
<evidence type="ECO:0000313" key="17">
    <source>
        <dbReference type="Proteomes" id="UP000030993"/>
    </source>
</evidence>
<dbReference type="SUPFAM" id="SSF56731">
    <property type="entry name" value="DNA primase core"/>
    <property type="match status" value="1"/>
</dbReference>
<dbReference type="InterPro" id="IPR037068">
    <property type="entry name" value="DNA_primase_core_N_sf"/>
</dbReference>
<proteinExistence type="inferred from homology"/>
<keyword evidence="5 12" id="KW-0235">DNA replication</keyword>
<dbReference type="Pfam" id="PF01807">
    <property type="entry name" value="Zn_ribbon_DnaG"/>
    <property type="match status" value="1"/>
</dbReference>
<dbReference type="GO" id="GO:0003899">
    <property type="term" value="F:DNA-directed RNA polymerase activity"/>
    <property type="evidence" value="ECO:0007669"/>
    <property type="project" value="UniProtKB-UniRule"/>
</dbReference>
<keyword evidence="7 12" id="KW-0863">Zinc-finger</keyword>
<dbReference type="RefSeq" id="WP_039208412.1">
    <property type="nucleotide sequence ID" value="NZ_JSCE01000146.1"/>
</dbReference>
<feature type="domain" description="Toprim" evidence="15">
    <location>
        <begin position="261"/>
        <end position="342"/>
    </location>
</feature>
<evidence type="ECO:0000256" key="8">
    <source>
        <dbReference type="ARBA" id="ARBA00022833"/>
    </source>
</evidence>
<comment type="caution">
    <text evidence="16">The sequence shown here is derived from an EMBL/GenBank/DDBJ whole genome shotgun (WGS) entry which is preliminary data.</text>
</comment>